<reference evidence="1 2" key="1">
    <citation type="submission" date="2019-10" db="EMBL/GenBank/DDBJ databases">
        <authorList>
            <person name="Karimi E."/>
        </authorList>
    </citation>
    <scope>NUCLEOTIDE SEQUENCE [LARGE SCALE GENOMIC DNA]</scope>
    <source>
        <strain evidence="1">Acinetobacter sp. 8BE</strain>
    </source>
</reference>
<gene>
    <name evidence="1" type="ORF">ACI8B_260026</name>
</gene>
<dbReference type="AlphaFoldDB" id="A0A653K554"/>
<protein>
    <recommendedName>
        <fullName evidence="3">DUF4297 domain-containing protein</fullName>
    </recommendedName>
</protein>
<name>A0A653K554_9GAMM</name>
<evidence type="ECO:0008006" key="3">
    <source>
        <dbReference type="Google" id="ProtNLM"/>
    </source>
</evidence>
<accession>A0A653K554</accession>
<dbReference type="EMBL" id="CABWKZ010000019">
    <property type="protein sequence ID" value="VXA56034.1"/>
    <property type="molecule type" value="Genomic_DNA"/>
</dbReference>
<dbReference type="Proteomes" id="UP000430404">
    <property type="component" value="Unassembled WGS sequence"/>
</dbReference>
<sequence length="403" mass="47055">MNHSEKTAADKKSLGFEFQDFVYIEKLIELRQGQVLGLELFDDIHVETIVNDCVKELLLIQVKHSIDSGKITDRDIDLWKTIYNWLKLIPELPDTSVLKFQLYTNKTLNNQFFVNLLKAPCHNIQAILQHIRETNKEVSEAESRKKPEDSENPIAKYVKSVSETCDEELKFLFDRFEFHSDTSSIVERISSALRQLSIPISCLDETRKHVIGAFKESKFSKIIKGEKVVITFEDFRIDMGFDRIIRSARAEPIDFDRFLDIYYTYQRPDSLSFSKSKFHEQLQDIGISDEEIVNRGIEMILAEQFMNSLQEAGSFSASENLRLENKAVTEWQLLHNQLHRKTKQEDETTHLKVSVDCYDQTMFNPLKINNIELPKNLSCGKYIKLSNLPRIGWRKDWQGKFKE</sequence>
<proteinExistence type="predicted"/>
<organism evidence="1 2">
    <name type="scientific">Acinetobacter proteolyticus</name>
    <dbReference type="NCBI Taxonomy" id="1776741"/>
    <lineage>
        <taxon>Bacteria</taxon>
        <taxon>Pseudomonadati</taxon>
        <taxon>Pseudomonadota</taxon>
        <taxon>Gammaproteobacteria</taxon>
        <taxon>Moraxellales</taxon>
        <taxon>Moraxellaceae</taxon>
        <taxon>Acinetobacter</taxon>
    </lineage>
</organism>
<evidence type="ECO:0000313" key="1">
    <source>
        <dbReference type="EMBL" id="VXA56034.1"/>
    </source>
</evidence>
<dbReference type="RefSeq" id="WP_159725343.1">
    <property type="nucleotide sequence ID" value="NZ_LR732744.1"/>
</dbReference>
<evidence type="ECO:0000313" key="2">
    <source>
        <dbReference type="Proteomes" id="UP000430404"/>
    </source>
</evidence>